<dbReference type="Gene3D" id="3.40.630.10">
    <property type="entry name" value="Zn peptidases"/>
    <property type="match status" value="1"/>
</dbReference>
<dbReference type="Pfam" id="PF07687">
    <property type="entry name" value="M20_dimer"/>
    <property type="match status" value="1"/>
</dbReference>
<dbReference type="RefSeq" id="WP_080833870.1">
    <property type="nucleotide sequence ID" value="NZ_LT009756.1"/>
</dbReference>
<keyword evidence="3" id="KW-0378">Hydrolase</keyword>
<protein>
    <submittedName>
        <fullName evidence="5">Metallo-dependent peptidase</fullName>
    </submittedName>
</protein>
<proteinExistence type="predicted"/>
<organism evidence="5 6">
    <name type="scientific">Agrobacterium genomosp. 13 str. CFBP 6927</name>
    <dbReference type="NCBI Taxonomy" id="1183428"/>
    <lineage>
        <taxon>Bacteria</taxon>
        <taxon>Pseudomonadati</taxon>
        <taxon>Pseudomonadota</taxon>
        <taxon>Alphaproteobacteria</taxon>
        <taxon>Hyphomicrobiales</taxon>
        <taxon>Rhizobiaceae</taxon>
        <taxon>Rhizobium/Agrobacterium group</taxon>
        <taxon>Agrobacterium</taxon>
        <taxon>Agrobacterium tumefaciens complex</taxon>
    </lineage>
</organism>
<dbReference type="NCBIfam" id="NF005478">
    <property type="entry name" value="PRK07079.1"/>
    <property type="match status" value="1"/>
</dbReference>
<dbReference type="Proteomes" id="UP000191812">
    <property type="component" value="Unassembled WGS sequence"/>
</dbReference>
<evidence type="ECO:0000256" key="2">
    <source>
        <dbReference type="ARBA" id="ARBA00022723"/>
    </source>
</evidence>
<dbReference type="PANTHER" id="PTHR43270:SF12">
    <property type="entry name" value="SUCCINYL-DIAMINOPIMELATE DESUCCINYLASE"/>
    <property type="match status" value="1"/>
</dbReference>
<gene>
    <name evidence="5" type="ORF">AGR13a_Cc110024</name>
</gene>
<sequence length="462" mass="50385">MSRQSAIDRAIGFFDDGTFEQDLSRRVSLRTESQNEERSSELILYLEREMMPAFTAMGFSCTILRDPAADLPFLIAERFEDDNLPTVLGYGHGDVVRGLEDGWAEGLSPFVMSERNGRWYGRGTADNKGQHSVNMAALKAVLGTRGRLGFNAKYLIEMGEERGSPGLREICRNHGERLKADLLIASDGPRLNAERPTVFLGARGGITFDLVIEAREGGHHSGNWGGALSNPGVQMAHAIASLVGPSGQIRVPELVPEELPQAVRDALADCEIDGGPDGPTIDPDWGEPGLSTAERVFGWCVLEVLAFETGTPRAPVNAIPPRAWARLQLRFVVGIDPEAVLPAVRRHLDRQGFGMVRIAPAGDEIFRATRLDPQDPWVGFTLRSLASTTGRKPALLPNLGGSLPNDIFADILKLRTIWVPHSYPGCSQHAPNEHLPKEIAREALAIMAGLYWDIGEGNTPPL</sequence>
<accession>A0ABP2BE45</accession>
<dbReference type="EMBL" id="FBWH01000003">
    <property type="protein sequence ID" value="CUX08405.1"/>
    <property type="molecule type" value="Genomic_DNA"/>
</dbReference>
<keyword evidence="1" id="KW-0645">Protease</keyword>
<name>A0ABP2BE45_9HYPH</name>
<evidence type="ECO:0000313" key="5">
    <source>
        <dbReference type="EMBL" id="CUX08405.1"/>
    </source>
</evidence>
<dbReference type="InterPro" id="IPR011650">
    <property type="entry name" value="Peptidase_M20_dimer"/>
</dbReference>
<evidence type="ECO:0000256" key="1">
    <source>
        <dbReference type="ARBA" id="ARBA00022670"/>
    </source>
</evidence>
<keyword evidence="2" id="KW-0479">Metal-binding</keyword>
<evidence type="ECO:0000259" key="4">
    <source>
        <dbReference type="Pfam" id="PF07687"/>
    </source>
</evidence>
<evidence type="ECO:0000313" key="6">
    <source>
        <dbReference type="Proteomes" id="UP000191812"/>
    </source>
</evidence>
<reference evidence="5 6" key="1">
    <citation type="submission" date="2016-01" db="EMBL/GenBank/DDBJ databases">
        <authorList>
            <person name="Regsiter A."/>
            <person name="william w."/>
        </authorList>
    </citation>
    <scope>NUCLEOTIDE SEQUENCE [LARGE SCALE GENOMIC DNA]</scope>
    <source>
        <strain evidence="5 6">CFBP 6927</strain>
    </source>
</reference>
<feature type="domain" description="Peptidase M20 dimerisation" evidence="4">
    <location>
        <begin position="201"/>
        <end position="350"/>
    </location>
</feature>
<evidence type="ECO:0000256" key="3">
    <source>
        <dbReference type="ARBA" id="ARBA00022801"/>
    </source>
</evidence>
<dbReference type="SUPFAM" id="SSF53187">
    <property type="entry name" value="Zn-dependent exopeptidases"/>
    <property type="match status" value="1"/>
</dbReference>
<dbReference type="Gene3D" id="3.30.70.360">
    <property type="match status" value="1"/>
</dbReference>
<dbReference type="InterPro" id="IPR002933">
    <property type="entry name" value="Peptidase_M20"/>
</dbReference>
<keyword evidence="6" id="KW-1185">Reference proteome</keyword>
<comment type="caution">
    <text evidence="5">The sequence shown here is derived from an EMBL/GenBank/DDBJ whole genome shotgun (WGS) entry which is preliminary data.</text>
</comment>
<dbReference type="PANTHER" id="PTHR43270">
    <property type="entry name" value="BETA-ALA-HIS DIPEPTIDASE"/>
    <property type="match status" value="1"/>
</dbReference>
<dbReference type="Pfam" id="PF01546">
    <property type="entry name" value="Peptidase_M20"/>
    <property type="match status" value="1"/>
</dbReference>
<dbReference type="InterPro" id="IPR051458">
    <property type="entry name" value="Cyt/Met_Dipeptidase"/>
</dbReference>